<comment type="caution">
    <text evidence="1">The sequence shown here is derived from an EMBL/GenBank/DDBJ whole genome shotgun (WGS) entry which is preliminary data.</text>
</comment>
<dbReference type="EMBL" id="JARKNE010000009">
    <property type="protein sequence ID" value="KAK5802379.1"/>
    <property type="molecule type" value="Genomic_DNA"/>
</dbReference>
<reference evidence="1 2" key="1">
    <citation type="submission" date="2023-03" db="EMBL/GenBank/DDBJ databases">
        <title>WGS of Gossypium arboreum.</title>
        <authorList>
            <person name="Yu D."/>
        </authorList>
    </citation>
    <scope>NUCLEOTIDE SEQUENCE [LARGE SCALE GENOMIC DNA]</scope>
    <source>
        <tissue evidence="1">Leaf</tissue>
    </source>
</reference>
<organism evidence="1 2">
    <name type="scientific">Gossypium arboreum</name>
    <name type="common">Tree cotton</name>
    <name type="synonym">Gossypium nanking</name>
    <dbReference type="NCBI Taxonomy" id="29729"/>
    <lineage>
        <taxon>Eukaryota</taxon>
        <taxon>Viridiplantae</taxon>
        <taxon>Streptophyta</taxon>
        <taxon>Embryophyta</taxon>
        <taxon>Tracheophyta</taxon>
        <taxon>Spermatophyta</taxon>
        <taxon>Magnoliopsida</taxon>
        <taxon>eudicotyledons</taxon>
        <taxon>Gunneridae</taxon>
        <taxon>Pentapetalae</taxon>
        <taxon>rosids</taxon>
        <taxon>malvids</taxon>
        <taxon>Malvales</taxon>
        <taxon>Malvaceae</taxon>
        <taxon>Malvoideae</taxon>
        <taxon>Gossypium</taxon>
    </lineage>
</organism>
<accession>A0ABR0NM17</accession>
<protein>
    <submittedName>
        <fullName evidence="1">Uncharacterized protein</fullName>
    </submittedName>
</protein>
<proteinExistence type="predicted"/>
<evidence type="ECO:0000313" key="2">
    <source>
        <dbReference type="Proteomes" id="UP001358586"/>
    </source>
</evidence>
<name>A0ABR0NM17_GOSAR</name>
<sequence length="49" mass="5587">MENEAKCKSVLSKRIDQQRPMARLKLQAADSSMKTRPSPNIHGYLKCIL</sequence>
<gene>
    <name evidence="1" type="ORF">PVK06_029968</name>
</gene>
<dbReference type="Proteomes" id="UP001358586">
    <property type="component" value="Chromosome 9"/>
</dbReference>
<evidence type="ECO:0000313" key="1">
    <source>
        <dbReference type="EMBL" id="KAK5802379.1"/>
    </source>
</evidence>
<keyword evidence="2" id="KW-1185">Reference proteome</keyword>